<feature type="transmembrane region" description="Helical" evidence="2">
    <location>
        <begin position="63"/>
        <end position="88"/>
    </location>
</feature>
<evidence type="ECO:0000256" key="2">
    <source>
        <dbReference type="SAM" id="Phobius"/>
    </source>
</evidence>
<evidence type="ECO:0000313" key="4">
    <source>
        <dbReference type="Proteomes" id="UP000094828"/>
    </source>
</evidence>
<dbReference type="Proteomes" id="UP000094828">
    <property type="component" value="Unassembled WGS sequence"/>
</dbReference>
<keyword evidence="4" id="KW-1185">Reference proteome</keyword>
<evidence type="ECO:0000256" key="1">
    <source>
        <dbReference type="SAM" id="MobiDB-lite"/>
    </source>
</evidence>
<keyword evidence="2" id="KW-0472">Membrane</keyword>
<reference evidence="3 4" key="1">
    <citation type="submission" date="2016-05" db="EMBL/GenBank/DDBJ databases">
        <title>Genomic and physiological characterization of Planctopirus sp. isolated from fresh water lake.</title>
        <authorList>
            <person name="Subhash Y."/>
            <person name="Ramana C."/>
        </authorList>
    </citation>
    <scope>NUCLEOTIDE SEQUENCE [LARGE SCALE GENOMIC DNA]</scope>
    <source>
        <strain evidence="3 4">JC280</strain>
    </source>
</reference>
<evidence type="ECO:0000313" key="3">
    <source>
        <dbReference type="EMBL" id="ODA36720.1"/>
    </source>
</evidence>
<protein>
    <submittedName>
        <fullName evidence="3">Uncharacterized protein</fullName>
    </submittedName>
</protein>
<dbReference type="RefSeq" id="WP_068845230.1">
    <property type="nucleotide sequence ID" value="NZ_LYDR01000004.1"/>
</dbReference>
<sequence>MIIIYNLKGLLVGLAGLAFGILILFLTRSLTLGIVAVTMIWMAYGRSTIDKTTQEKIPAASVFFIPLFYWGILTAFLVVPAIGIDFIISTIDFKEMQRQAAENADPREALLRHDEKRIAANLSDDPILAQNLKTLMAKVLPWERYQLGIRTTPESQLILMSISKLKKIDHADRQALLDAFRNLAEMNSPDKKIYIGIKGSVFYGAISTPTNPGDVGSIADKELLFDFYGPKPSRQTQTDEEPVAPASALFPENVTPSSNIENAPSATQPGEVSLPQSPESLQVKPESLPEPGVSVSP</sequence>
<gene>
    <name evidence="3" type="ORF">A6X21_15355</name>
</gene>
<dbReference type="AlphaFoldDB" id="A0A1C3ETX0"/>
<feature type="compositionally biased region" description="Polar residues" evidence="1">
    <location>
        <begin position="254"/>
        <end position="280"/>
    </location>
</feature>
<feature type="transmembrane region" description="Helical" evidence="2">
    <location>
        <begin position="12"/>
        <end position="43"/>
    </location>
</feature>
<proteinExistence type="predicted"/>
<keyword evidence="2" id="KW-1133">Transmembrane helix</keyword>
<dbReference type="EMBL" id="LYDR01000004">
    <property type="protein sequence ID" value="ODA36720.1"/>
    <property type="molecule type" value="Genomic_DNA"/>
</dbReference>
<organism evidence="3 4">
    <name type="scientific">Planctopirus hydrillae</name>
    <dbReference type="NCBI Taxonomy" id="1841610"/>
    <lineage>
        <taxon>Bacteria</taxon>
        <taxon>Pseudomonadati</taxon>
        <taxon>Planctomycetota</taxon>
        <taxon>Planctomycetia</taxon>
        <taxon>Planctomycetales</taxon>
        <taxon>Planctomycetaceae</taxon>
        <taxon>Planctopirus</taxon>
    </lineage>
</organism>
<name>A0A1C3ETX0_9PLAN</name>
<keyword evidence="2" id="KW-0812">Transmembrane</keyword>
<accession>A0A1C3ETX0</accession>
<comment type="caution">
    <text evidence="3">The sequence shown here is derived from an EMBL/GenBank/DDBJ whole genome shotgun (WGS) entry which is preliminary data.</text>
</comment>
<feature type="region of interest" description="Disordered" evidence="1">
    <location>
        <begin position="229"/>
        <end position="297"/>
    </location>
</feature>